<reference evidence="3 4" key="2">
    <citation type="journal article" date="2014" name="Proc. Natl. Acad. Sci. U.S.A.">
        <title>Trajectory and genomic determinants of fungal-pathogen speciation and host adaptation.</title>
        <authorList>
            <person name="Hu X."/>
            <person name="Xiao G."/>
            <person name="Zheng P."/>
            <person name="Shang Y."/>
            <person name="Su Y."/>
            <person name="Zhang X."/>
            <person name="Liu X."/>
            <person name="Zhan S."/>
            <person name="St Leger R.J."/>
            <person name="Wang C."/>
        </authorList>
    </citation>
    <scope>GENOME REANNOTATION</scope>
    <source>
        <strain evidence="4">ARSEF 23 / ATCC MYA-3075</strain>
    </source>
</reference>
<dbReference type="GO" id="GO:0016791">
    <property type="term" value="F:phosphatase activity"/>
    <property type="evidence" value="ECO:0007669"/>
    <property type="project" value="TreeGrafter"/>
</dbReference>
<evidence type="ECO:0000313" key="4">
    <source>
        <dbReference type="Proteomes" id="UP000002498"/>
    </source>
</evidence>
<dbReference type="InterPro" id="IPR050645">
    <property type="entry name" value="Histidine_acid_phosphatase"/>
</dbReference>
<evidence type="ECO:0000256" key="1">
    <source>
        <dbReference type="ARBA" id="ARBA00005375"/>
    </source>
</evidence>
<dbReference type="OrthoDB" id="258392at2759"/>
<accession>E9EW93</accession>
<dbReference type="PANTHER" id="PTHR11567">
    <property type="entry name" value="ACID PHOSPHATASE-RELATED"/>
    <property type="match status" value="1"/>
</dbReference>
<dbReference type="Pfam" id="PF00328">
    <property type="entry name" value="His_Phos_2"/>
    <property type="match status" value="1"/>
</dbReference>
<dbReference type="KEGG" id="maj:MAA_04292"/>
<organism evidence="3 4">
    <name type="scientific">Metarhizium robertsii (strain ARSEF 23 / ATCC MYA-3075)</name>
    <name type="common">Metarhizium anisopliae (strain ARSEF 23)</name>
    <dbReference type="NCBI Taxonomy" id="655844"/>
    <lineage>
        <taxon>Eukaryota</taxon>
        <taxon>Fungi</taxon>
        <taxon>Dikarya</taxon>
        <taxon>Ascomycota</taxon>
        <taxon>Pezizomycotina</taxon>
        <taxon>Sordariomycetes</taxon>
        <taxon>Hypocreomycetidae</taxon>
        <taxon>Hypocreales</taxon>
        <taxon>Clavicipitaceae</taxon>
        <taxon>Metarhizium</taxon>
    </lineage>
</organism>
<keyword evidence="2" id="KW-0472">Membrane</keyword>
<reference evidence="3 4" key="1">
    <citation type="journal article" date="2011" name="PLoS Genet.">
        <title>Genome sequencing and comparative transcriptomics of the model entomopathogenic fungi Metarhizium anisopliae and M. acridum.</title>
        <authorList>
            <person name="Gao Q."/>
            <person name="Jin K."/>
            <person name="Ying S.H."/>
            <person name="Zhang Y."/>
            <person name="Xiao G."/>
            <person name="Shang Y."/>
            <person name="Duan Z."/>
            <person name="Hu X."/>
            <person name="Xie X.Q."/>
            <person name="Zhou G."/>
            <person name="Peng G."/>
            <person name="Luo Z."/>
            <person name="Huang W."/>
            <person name="Wang B."/>
            <person name="Fang W."/>
            <person name="Wang S."/>
            <person name="Zhong Y."/>
            <person name="Ma L.J."/>
            <person name="St Leger R.J."/>
            <person name="Zhao G.P."/>
            <person name="Pei Y."/>
            <person name="Feng M.G."/>
            <person name="Xia Y."/>
            <person name="Wang C."/>
        </authorList>
    </citation>
    <scope>NUCLEOTIDE SEQUENCE [LARGE SCALE GENOMIC DNA]</scope>
    <source>
        <strain evidence="4">ARSEF 23 / ATCC MYA-3075</strain>
    </source>
</reference>
<comment type="caution">
    <text evidence="3">The sequence shown here is derived from an EMBL/GenBank/DDBJ whole genome shotgun (WGS) entry which is preliminary data.</text>
</comment>
<name>E9EW93_METRA</name>
<dbReference type="InterPro" id="IPR029033">
    <property type="entry name" value="His_PPase_superfam"/>
</dbReference>
<feature type="transmembrane region" description="Helical" evidence="2">
    <location>
        <begin position="541"/>
        <end position="567"/>
    </location>
</feature>
<sequence>MLCCWSNCSIEPSLARPSRGASAPPHQMAAGILRFTHSVPGLYEELVPPGTFQKYFFLTSLWTLLKLRALLSSVVFTGSCRALNWTSTGPWDITTHHYTWDLYTAQTPAKKTMQSKLLVALSAAAATTLVSAAEERVLGVYIFHRHGDRTAKAWAPVNLTALGAEEVHSSGSFYRKRYVQTDASVRIAGVSSNNPILSQLSVIAPQDAVLYNSALTFLQGLYPPTGQSETLANGTKVEGPLGGYQYIPINAISNAATANKAENQGWLQGASGCDNGVKSSNAYFTSADYQKTYDESLDLYQSILPVINTTYNKDAANFKNGYTIWDYINVAKIHNSSIPSDNLINSQTFDRLFNLASVHEWNLAYNASEPVRAIAGSVLAGQILDSLQAIVDGTKGTARFNAQFGAYGTFMAFFGLAQLPKASQDFYGIVDYASSMTFELFTTSTAAKPSADDINVRFLFANGTAANNELKPFPLFGQDKTSLSWSDFRSGMTKFAIADTKHWCTLCGSTSSTCAANSTSGSDDPSTQSNASSDNGVSKPVAGVIGALVTLIVILGIQAAVMLLGGLRLVKKSTLARANNGPETAGIKGQ</sequence>
<protein>
    <submittedName>
        <fullName evidence="3">Histidine phosphatase superfamily, clade-2</fullName>
    </submittedName>
</protein>
<gene>
    <name evidence="3" type="ORF">MAA_04292</name>
</gene>
<evidence type="ECO:0000313" key="3">
    <source>
        <dbReference type="EMBL" id="EFZ00515.2"/>
    </source>
</evidence>
<dbReference type="GeneID" id="19258578"/>
<evidence type="ECO:0000256" key="2">
    <source>
        <dbReference type="SAM" id="Phobius"/>
    </source>
</evidence>
<dbReference type="AlphaFoldDB" id="E9EW93"/>
<keyword evidence="2" id="KW-1133">Transmembrane helix</keyword>
<keyword evidence="4" id="KW-1185">Reference proteome</keyword>
<keyword evidence="2" id="KW-0812">Transmembrane</keyword>
<dbReference type="HOGENOM" id="CLU_023111_1_0_1"/>
<dbReference type="InterPro" id="IPR000560">
    <property type="entry name" value="His_Pase_clade-2"/>
</dbReference>
<dbReference type="SUPFAM" id="SSF53254">
    <property type="entry name" value="Phosphoglycerate mutase-like"/>
    <property type="match status" value="1"/>
</dbReference>
<dbReference type="Gene3D" id="3.40.50.1240">
    <property type="entry name" value="Phosphoglycerate mutase-like"/>
    <property type="match status" value="1"/>
</dbReference>
<dbReference type="Proteomes" id="UP000002498">
    <property type="component" value="Unassembled WGS sequence"/>
</dbReference>
<dbReference type="PANTHER" id="PTHR11567:SF142">
    <property type="entry name" value="PHOSPHOGLYCERATE MUTASE-LIKE PROTEIN"/>
    <property type="match status" value="1"/>
</dbReference>
<proteinExistence type="inferred from homology"/>
<comment type="similarity">
    <text evidence="1">Belongs to the histidine acid phosphatase family.</text>
</comment>
<dbReference type="EMBL" id="ADNJ02000005">
    <property type="protein sequence ID" value="EFZ00515.2"/>
    <property type="molecule type" value="Genomic_DNA"/>
</dbReference>
<dbReference type="RefSeq" id="XP_007820481.2">
    <property type="nucleotide sequence ID" value="XM_007822290.2"/>
</dbReference>